<dbReference type="Gene3D" id="3.30.710.10">
    <property type="entry name" value="Potassium Channel Kv1.1, Chain A"/>
    <property type="match status" value="1"/>
</dbReference>
<protein>
    <recommendedName>
        <fullName evidence="3">BTB domain-containing protein</fullName>
    </recommendedName>
</protein>
<dbReference type="InterPro" id="IPR011333">
    <property type="entry name" value="SKP1/BTB/POZ_sf"/>
</dbReference>
<evidence type="ECO:0008006" key="3">
    <source>
        <dbReference type="Google" id="ProtNLM"/>
    </source>
</evidence>
<name>A0A165WX26_9AGAM</name>
<accession>A0A165WX26</accession>
<reference evidence="1 2" key="1">
    <citation type="journal article" date="2016" name="Mol. Biol. Evol.">
        <title>Comparative Genomics of Early-Diverging Mushroom-Forming Fungi Provides Insights into the Origins of Lignocellulose Decay Capabilities.</title>
        <authorList>
            <person name="Nagy L.G."/>
            <person name="Riley R."/>
            <person name="Tritt A."/>
            <person name="Adam C."/>
            <person name="Daum C."/>
            <person name="Floudas D."/>
            <person name="Sun H."/>
            <person name="Yadav J.S."/>
            <person name="Pangilinan J."/>
            <person name="Larsson K.H."/>
            <person name="Matsuura K."/>
            <person name="Barry K."/>
            <person name="Labutti K."/>
            <person name="Kuo R."/>
            <person name="Ohm R.A."/>
            <person name="Bhattacharya S.S."/>
            <person name="Shirouzu T."/>
            <person name="Yoshinaga Y."/>
            <person name="Martin F.M."/>
            <person name="Grigoriev I.V."/>
            <person name="Hibbett D.S."/>
        </authorList>
    </citation>
    <scope>NUCLEOTIDE SEQUENCE [LARGE SCALE GENOMIC DNA]</scope>
    <source>
        <strain evidence="1 2">CBS 109695</strain>
    </source>
</reference>
<evidence type="ECO:0000313" key="2">
    <source>
        <dbReference type="Proteomes" id="UP000076532"/>
    </source>
</evidence>
<dbReference type="Proteomes" id="UP000076532">
    <property type="component" value="Unassembled WGS sequence"/>
</dbReference>
<sequence>MDAPALADRVSDRFCRADSDISFRSRDGIILKLHRKNLETSSEGFSPPAGTTSENEIVSLTESGDTLELLFQFIYPQRYPDLKGVEFKHLEELSEAAEKYQVYSAMAVCNFRMEEAYHKHPFEVVMYALRHGYADLMDKSQRVALDVSQTLAFESFSPQVYIAWTRYYAQWMDLLASLHRSLNDIPHDSFHSATPHNHGVHQTNWFQWVMSQLDRPASLLRIESFFEEDVDRTGMSVCWDCKVHLQKWKDGEMKDVVANMRKLSEFL</sequence>
<evidence type="ECO:0000313" key="1">
    <source>
        <dbReference type="EMBL" id="KZP07991.1"/>
    </source>
</evidence>
<keyword evidence="2" id="KW-1185">Reference proteome</keyword>
<proteinExistence type="predicted"/>
<organism evidence="1 2">
    <name type="scientific">Athelia psychrophila</name>
    <dbReference type="NCBI Taxonomy" id="1759441"/>
    <lineage>
        <taxon>Eukaryota</taxon>
        <taxon>Fungi</taxon>
        <taxon>Dikarya</taxon>
        <taxon>Basidiomycota</taxon>
        <taxon>Agaricomycotina</taxon>
        <taxon>Agaricomycetes</taxon>
        <taxon>Agaricomycetidae</taxon>
        <taxon>Atheliales</taxon>
        <taxon>Atheliaceae</taxon>
        <taxon>Athelia</taxon>
    </lineage>
</organism>
<dbReference type="AlphaFoldDB" id="A0A165WX26"/>
<dbReference type="OrthoDB" id="3184970at2759"/>
<dbReference type="EMBL" id="KV417734">
    <property type="protein sequence ID" value="KZP07991.1"/>
    <property type="molecule type" value="Genomic_DNA"/>
</dbReference>
<gene>
    <name evidence="1" type="ORF">FIBSPDRAFT_874932</name>
</gene>